<evidence type="ECO:0000256" key="6">
    <source>
        <dbReference type="ARBA" id="ARBA00023180"/>
    </source>
</evidence>
<name>A0A8K0DD75_IGNLU</name>
<sequence length="394" mass="45011">MSNILPVLVLLGSAVYTCSLANVHPDFGLNVKQLIGKYGFPFENHIVTTEDGYILQLHRIPYGRKKKNYHKRAPVLIVPGGFESSADWVNTGENSLGFILADQGYDVWLANYRGSRWSRRHVKLNPDVDKKEFWDWTFHEIGLYDLPAFIDYILHATKQEKLFYIGHSQATVNFCILNSEKPEYNKKFRLMVGLAPVAYFSNAKMPIVYFLAAYKNKIRAFVDRYLHYEILPHSPLLATVAQTFCNDNSPFQDVCAFIFYTGAGYSNQFNKSMIPVFLSNAPAGLSYKYMQHVTQVYLSGKLPMYNYGEEENLRKYGQPNPPEYNLTKITAPVALYYGANDLFCVPEDVDKTASMMQNVVVNKRMPGFNHIDILSGIDVVDLVFNDILKLMGQY</sequence>
<dbReference type="Gene3D" id="3.40.50.1820">
    <property type="entry name" value="alpha/beta hydrolase"/>
    <property type="match status" value="1"/>
</dbReference>
<dbReference type="Pfam" id="PF04083">
    <property type="entry name" value="Abhydro_lipase"/>
    <property type="match status" value="1"/>
</dbReference>
<gene>
    <name evidence="11" type="ORF">ILUMI_04116</name>
</gene>
<dbReference type="PIRSF" id="PIRSF000862">
    <property type="entry name" value="Steryl_ester_lip"/>
    <property type="match status" value="1"/>
</dbReference>
<dbReference type="GO" id="GO:0016788">
    <property type="term" value="F:hydrolase activity, acting on ester bonds"/>
    <property type="evidence" value="ECO:0007669"/>
    <property type="project" value="InterPro"/>
</dbReference>
<dbReference type="EMBL" id="VTPC01001402">
    <property type="protein sequence ID" value="KAF2902074.1"/>
    <property type="molecule type" value="Genomic_DNA"/>
</dbReference>
<dbReference type="InterPro" id="IPR025483">
    <property type="entry name" value="Lipase_euk"/>
</dbReference>
<dbReference type="InterPro" id="IPR006693">
    <property type="entry name" value="AB_hydrolase_lipase"/>
</dbReference>
<evidence type="ECO:0000256" key="5">
    <source>
        <dbReference type="ARBA" id="ARBA00023098"/>
    </source>
</evidence>
<evidence type="ECO:0000259" key="10">
    <source>
        <dbReference type="Pfam" id="PF04083"/>
    </source>
</evidence>
<evidence type="ECO:0000256" key="8">
    <source>
        <dbReference type="PIRSR" id="PIRSR000862-1"/>
    </source>
</evidence>
<evidence type="ECO:0000256" key="7">
    <source>
        <dbReference type="PIRNR" id="PIRNR000862"/>
    </source>
</evidence>
<evidence type="ECO:0000256" key="9">
    <source>
        <dbReference type="SAM" id="SignalP"/>
    </source>
</evidence>
<protein>
    <recommendedName>
        <fullName evidence="7">Lipase</fullName>
    </recommendedName>
</protein>
<keyword evidence="3 7" id="KW-0378">Hydrolase</keyword>
<evidence type="ECO:0000256" key="4">
    <source>
        <dbReference type="ARBA" id="ARBA00022963"/>
    </source>
</evidence>
<evidence type="ECO:0000256" key="2">
    <source>
        <dbReference type="ARBA" id="ARBA00022729"/>
    </source>
</evidence>
<feature type="active site" description="Nucleophile" evidence="8">
    <location>
        <position position="168"/>
    </location>
</feature>
<evidence type="ECO:0000256" key="1">
    <source>
        <dbReference type="ARBA" id="ARBA00010701"/>
    </source>
</evidence>
<dbReference type="AlphaFoldDB" id="A0A8K0DD75"/>
<proteinExistence type="inferred from homology"/>
<evidence type="ECO:0000256" key="3">
    <source>
        <dbReference type="ARBA" id="ARBA00022801"/>
    </source>
</evidence>
<evidence type="ECO:0000313" key="12">
    <source>
        <dbReference type="Proteomes" id="UP000801492"/>
    </source>
</evidence>
<keyword evidence="4 7" id="KW-0442">Lipid degradation</keyword>
<keyword evidence="12" id="KW-1185">Reference proteome</keyword>
<dbReference type="PANTHER" id="PTHR11005">
    <property type="entry name" value="LYSOSOMAL ACID LIPASE-RELATED"/>
    <property type="match status" value="1"/>
</dbReference>
<dbReference type="GO" id="GO:0016042">
    <property type="term" value="P:lipid catabolic process"/>
    <property type="evidence" value="ECO:0007669"/>
    <property type="project" value="UniProtKB-KW"/>
</dbReference>
<dbReference type="OrthoDB" id="9974421at2759"/>
<dbReference type="SUPFAM" id="SSF53474">
    <property type="entry name" value="alpha/beta-Hydrolases"/>
    <property type="match status" value="1"/>
</dbReference>
<keyword evidence="2 9" id="KW-0732">Signal</keyword>
<reference evidence="11" key="1">
    <citation type="submission" date="2019-08" db="EMBL/GenBank/DDBJ databases">
        <title>The genome of the North American firefly Photinus pyralis.</title>
        <authorList>
            <consortium name="Photinus pyralis genome working group"/>
            <person name="Fallon T.R."/>
            <person name="Sander Lower S.E."/>
            <person name="Weng J.-K."/>
        </authorList>
    </citation>
    <scope>NUCLEOTIDE SEQUENCE</scope>
    <source>
        <strain evidence="11">TRF0915ILg1</strain>
        <tissue evidence="11">Whole body</tissue>
    </source>
</reference>
<comment type="similarity">
    <text evidence="1 7">Belongs to the AB hydrolase superfamily. Lipase family.</text>
</comment>
<keyword evidence="5" id="KW-0443">Lipid metabolism</keyword>
<keyword evidence="6" id="KW-0325">Glycoprotein</keyword>
<dbReference type="InterPro" id="IPR029058">
    <property type="entry name" value="AB_hydrolase_fold"/>
</dbReference>
<dbReference type="FunFam" id="3.40.50.1820:FF:000057">
    <property type="entry name" value="Lipase"/>
    <property type="match status" value="1"/>
</dbReference>
<feature type="active site" description="Charge relay system" evidence="8">
    <location>
        <position position="341"/>
    </location>
</feature>
<evidence type="ECO:0000313" key="11">
    <source>
        <dbReference type="EMBL" id="KAF2902074.1"/>
    </source>
</evidence>
<feature type="signal peptide" evidence="9">
    <location>
        <begin position="1"/>
        <end position="21"/>
    </location>
</feature>
<feature type="active site" description="Charge relay system" evidence="8">
    <location>
        <position position="370"/>
    </location>
</feature>
<feature type="domain" description="Partial AB-hydrolase lipase" evidence="10">
    <location>
        <begin position="31"/>
        <end position="91"/>
    </location>
</feature>
<dbReference type="Proteomes" id="UP000801492">
    <property type="component" value="Unassembled WGS sequence"/>
</dbReference>
<comment type="caution">
    <text evidence="11">The sequence shown here is derived from an EMBL/GenBank/DDBJ whole genome shotgun (WGS) entry which is preliminary data.</text>
</comment>
<accession>A0A8K0DD75</accession>
<organism evidence="11 12">
    <name type="scientific">Ignelater luminosus</name>
    <name type="common">Cucubano</name>
    <name type="synonym">Pyrophorus luminosus</name>
    <dbReference type="NCBI Taxonomy" id="2038154"/>
    <lineage>
        <taxon>Eukaryota</taxon>
        <taxon>Metazoa</taxon>
        <taxon>Ecdysozoa</taxon>
        <taxon>Arthropoda</taxon>
        <taxon>Hexapoda</taxon>
        <taxon>Insecta</taxon>
        <taxon>Pterygota</taxon>
        <taxon>Neoptera</taxon>
        <taxon>Endopterygota</taxon>
        <taxon>Coleoptera</taxon>
        <taxon>Polyphaga</taxon>
        <taxon>Elateriformia</taxon>
        <taxon>Elateroidea</taxon>
        <taxon>Elateridae</taxon>
        <taxon>Agrypninae</taxon>
        <taxon>Pyrophorini</taxon>
        <taxon>Ignelater</taxon>
    </lineage>
</organism>
<feature type="chain" id="PRO_5035419807" description="Lipase" evidence="9">
    <location>
        <begin position="22"/>
        <end position="394"/>
    </location>
</feature>